<reference evidence="3 4" key="1">
    <citation type="submission" date="2021-05" db="EMBL/GenBank/DDBJ databases">
        <title>Novel Bacillus species.</title>
        <authorList>
            <person name="Liu G."/>
        </authorList>
    </citation>
    <scope>NUCLEOTIDE SEQUENCE [LARGE SCALE GENOMIC DNA]</scope>
    <source>
        <strain evidence="3 4">FJAT-49705</strain>
    </source>
</reference>
<sequence length="136" mass="15788">MGAIQKKKVAKIQTSYAVQQEAAEINKGRKRKLLFRRLAIFFIGAAFISFLMISTLVSQSAALEEKNEEKKQLKNELASLQKKEVELEEEIVKLNDDEYIAKLARKDYFLSEENETIFKLPEEKEEKKEKKEKSSD</sequence>
<dbReference type="InterPro" id="IPR007060">
    <property type="entry name" value="FtsL/DivIC"/>
</dbReference>
<dbReference type="PANTHER" id="PTHR40027:SF1">
    <property type="entry name" value="CELL DIVISION PROTEIN DIVIC"/>
    <property type="match status" value="1"/>
</dbReference>
<keyword evidence="2" id="KW-1133">Transmembrane helix</keyword>
<gene>
    <name evidence="3" type="ORF">KHA94_25360</name>
</gene>
<evidence type="ECO:0000313" key="4">
    <source>
        <dbReference type="Proteomes" id="UP000681027"/>
    </source>
</evidence>
<evidence type="ECO:0000256" key="2">
    <source>
        <dbReference type="SAM" id="Phobius"/>
    </source>
</evidence>
<dbReference type="Proteomes" id="UP000681027">
    <property type="component" value="Unassembled WGS sequence"/>
</dbReference>
<evidence type="ECO:0000256" key="1">
    <source>
        <dbReference type="SAM" id="Coils"/>
    </source>
</evidence>
<keyword evidence="2" id="KW-0472">Membrane</keyword>
<dbReference type="PANTHER" id="PTHR40027">
    <property type="entry name" value="CELL DIVISION PROTEIN DIVIC"/>
    <property type="match status" value="1"/>
</dbReference>
<keyword evidence="4" id="KW-1185">Reference proteome</keyword>
<proteinExistence type="predicted"/>
<feature type="coiled-coil region" evidence="1">
    <location>
        <begin position="56"/>
        <end position="97"/>
    </location>
</feature>
<dbReference type="RefSeq" id="WP_213104839.1">
    <property type="nucleotide sequence ID" value="NZ_JAGYPM010000012.1"/>
</dbReference>
<accession>A0ABS5P024</accession>
<dbReference type="InterPro" id="IPR039076">
    <property type="entry name" value="DivIC"/>
</dbReference>
<dbReference type="EMBL" id="JAGYPM010000012">
    <property type="protein sequence ID" value="MBS4193415.1"/>
    <property type="molecule type" value="Genomic_DNA"/>
</dbReference>
<comment type="caution">
    <text evidence="3">The sequence shown here is derived from an EMBL/GenBank/DDBJ whole genome shotgun (WGS) entry which is preliminary data.</text>
</comment>
<keyword evidence="2" id="KW-0812">Transmembrane</keyword>
<evidence type="ECO:0000313" key="3">
    <source>
        <dbReference type="EMBL" id="MBS4193415.1"/>
    </source>
</evidence>
<name>A0ABS5P024_9BACI</name>
<feature type="transmembrane region" description="Helical" evidence="2">
    <location>
        <begin position="38"/>
        <end position="57"/>
    </location>
</feature>
<dbReference type="Pfam" id="PF04977">
    <property type="entry name" value="DivIC"/>
    <property type="match status" value="1"/>
</dbReference>
<protein>
    <submittedName>
        <fullName evidence="3">Septum formation initiator family protein</fullName>
    </submittedName>
</protein>
<keyword evidence="1" id="KW-0175">Coiled coil</keyword>
<organism evidence="3 4">
    <name type="scientific">Cytobacillus citreus</name>
    <dbReference type="NCBI Taxonomy" id="2833586"/>
    <lineage>
        <taxon>Bacteria</taxon>
        <taxon>Bacillati</taxon>
        <taxon>Bacillota</taxon>
        <taxon>Bacilli</taxon>
        <taxon>Bacillales</taxon>
        <taxon>Bacillaceae</taxon>
        <taxon>Cytobacillus</taxon>
    </lineage>
</organism>